<dbReference type="Proteomes" id="UP000801492">
    <property type="component" value="Unassembled WGS sequence"/>
</dbReference>
<comment type="caution">
    <text evidence="1">The sequence shown here is derived from an EMBL/GenBank/DDBJ whole genome shotgun (WGS) entry which is preliminary data.</text>
</comment>
<dbReference type="AlphaFoldDB" id="A0A8K0G8P3"/>
<proteinExistence type="predicted"/>
<gene>
    <name evidence="1" type="ORF">ILUMI_10449</name>
</gene>
<accession>A0A8K0G8P3</accession>
<dbReference type="EMBL" id="VTPC01005714">
    <property type="protein sequence ID" value="KAF2895725.1"/>
    <property type="molecule type" value="Genomic_DNA"/>
</dbReference>
<protein>
    <submittedName>
        <fullName evidence="1">Uncharacterized protein</fullName>
    </submittedName>
</protein>
<sequence length="197" mass="22594">MHSGAVIIACSIIAIDLCYLLKITSPVRRKLFDNGSSPPSPEVLHVLPVKRTYQRREITPPRLTKSSSEKTSPMQTTLIHSTSPFQWTLQDIEYLQTPTKSEKDFESATPRSKKIHLIKSVRNTLLKGVQTGEIKSKIMENTAQFLKKTNTLFDILNSRLLKDENPYRRPLSVRNPKVENVLKESLQWVSEWKKPEP</sequence>
<reference evidence="1" key="1">
    <citation type="submission" date="2019-08" db="EMBL/GenBank/DDBJ databases">
        <title>The genome of the North American firefly Photinus pyralis.</title>
        <authorList>
            <consortium name="Photinus pyralis genome working group"/>
            <person name="Fallon T.R."/>
            <person name="Sander Lower S.E."/>
            <person name="Weng J.-K."/>
        </authorList>
    </citation>
    <scope>NUCLEOTIDE SEQUENCE</scope>
    <source>
        <strain evidence="1">TRF0915ILg1</strain>
        <tissue evidence="1">Whole body</tissue>
    </source>
</reference>
<keyword evidence="2" id="KW-1185">Reference proteome</keyword>
<evidence type="ECO:0000313" key="2">
    <source>
        <dbReference type="Proteomes" id="UP000801492"/>
    </source>
</evidence>
<organism evidence="1 2">
    <name type="scientific">Ignelater luminosus</name>
    <name type="common">Cucubano</name>
    <name type="synonym">Pyrophorus luminosus</name>
    <dbReference type="NCBI Taxonomy" id="2038154"/>
    <lineage>
        <taxon>Eukaryota</taxon>
        <taxon>Metazoa</taxon>
        <taxon>Ecdysozoa</taxon>
        <taxon>Arthropoda</taxon>
        <taxon>Hexapoda</taxon>
        <taxon>Insecta</taxon>
        <taxon>Pterygota</taxon>
        <taxon>Neoptera</taxon>
        <taxon>Endopterygota</taxon>
        <taxon>Coleoptera</taxon>
        <taxon>Polyphaga</taxon>
        <taxon>Elateriformia</taxon>
        <taxon>Elateroidea</taxon>
        <taxon>Elateridae</taxon>
        <taxon>Agrypninae</taxon>
        <taxon>Pyrophorini</taxon>
        <taxon>Ignelater</taxon>
    </lineage>
</organism>
<evidence type="ECO:0000313" key="1">
    <source>
        <dbReference type="EMBL" id="KAF2895725.1"/>
    </source>
</evidence>
<name>A0A8K0G8P3_IGNLU</name>
<dbReference type="OrthoDB" id="8059068at2759"/>